<dbReference type="SUPFAM" id="SSF103473">
    <property type="entry name" value="MFS general substrate transporter"/>
    <property type="match status" value="1"/>
</dbReference>
<keyword evidence="3" id="KW-1003">Cell membrane</keyword>
<dbReference type="Proteomes" id="UP000198953">
    <property type="component" value="Unassembled WGS sequence"/>
</dbReference>
<feature type="transmembrane region" description="Helical" evidence="7">
    <location>
        <begin position="227"/>
        <end position="249"/>
    </location>
</feature>
<dbReference type="AlphaFoldDB" id="A0A1H7HWK7"/>
<evidence type="ECO:0000256" key="6">
    <source>
        <dbReference type="ARBA" id="ARBA00023136"/>
    </source>
</evidence>
<dbReference type="InterPro" id="IPR011701">
    <property type="entry name" value="MFS"/>
</dbReference>
<dbReference type="GO" id="GO:0005886">
    <property type="term" value="C:plasma membrane"/>
    <property type="evidence" value="ECO:0007669"/>
    <property type="project" value="UniProtKB-SubCell"/>
</dbReference>
<feature type="transmembrane region" description="Helical" evidence="7">
    <location>
        <begin position="85"/>
        <end position="105"/>
    </location>
</feature>
<evidence type="ECO:0000256" key="5">
    <source>
        <dbReference type="ARBA" id="ARBA00022989"/>
    </source>
</evidence>
<keyword evidence="2" id="KW-0813">Transport</keyword>
<evidence type="ECO:0000313" key="10">
    <source>
        <dbReference type="Proteomes" id="UP000198953"/>
    </source>
</evidence>
<keyword evidence="5 7" id="KW-1133">Transmembrane helix</keyword>
<reference evidence="9 10" key="1">
    <citation type="submission" date="2016-10" db="EMBL/GenBank/DDBJ databases">
        <authorList>
            <person name="de Groot N.N."/>
        </authorList>
    </citation>
    <scope>NUCLEOTIDE SEQUENCE [LARGE SCALE GENOMIC DNA]</scope>
    <source>
        <strain evidence="9 10">DSM 43357</strain>
    </source>
</reference>
<keyword evidence="4 7" id="KW-0812">Transmembrane</keyword>
<keyword evidence="6 7" id="KW-0472">Membrane</keyword>
<evidence type="ECO:0000256" key="7">
    <source>
        <dbReference type="SAM" id="Phobius"/>
    </source>
</evidence>
<feature type="transmembrane region" description="Helical" evidence="7">
    <location>
        <begin position="178"/>
        <end position="195"/>
    </location>
</feature>
<dbReference type="InterPro" id="IPR050171">
    <property type="entry name" value="MFS_Transporters"/>
</dbReference>
<dbReference type="InterPro" id="IPR036259">
    <property type="entry name" value="MFS_trans_sf"/>
</dbReference>
<dbReference type="STRING" id="46177.SAMN05660976_00608"/>
<accession>A0A1H7HWK7</accession>
<dbReference type="GO" id="GO:0022857">
    <property type="term" value="F:transmembrane transporter activity"/>
    <property type="evidence" value="ECO:0007669"/>
    <property type="project" value="InterPro"/>
</dbReference>
<comment type="subcellular location">
    <subcellularLocation>
        <location evidence="1">Cell membrane</location>
        <topology evidence="1">Multi-pass membrane protein</topology>
    </subcellularLocation>
</comment>
<evidence type="ECO:0000259" key="8">
    <source>
        <dbReference type="PROSITE" id="PS50850"/>
    </source>
</evidence>
<evidence type="ECO:0000256" key="1">
    <source>
        <dbReference type="ARBA" id="ARBA00004651"/>
    </source>
</evidence>
<evidence type="ECO:0000313" key="9">
    <source>
        <dbReference type="EMBL" id="SEK54524.1"/>
    </source>
</evidence>
<evidence type="ECO:0000256" key="4">
    <source>
        <dbReference type="ARBA" id="ARBA00022692"/>
    </source>
</evidence>
<protein>
    <submittedName>
        <fullName evidence="9">Major Facilitator Superfamily protein</fullName>
    </submittedName>
</protein>
<dbReference type="PANTHER" id="PTHR23517">
    <property type="entry name" value="RESISTANCE PROTEIN MDTM, PUTATIVE-RELATED-RELATED"/>
    <property type="match status" value="1"/>
</dbReference>
<evidence type="ECO:0000256" key="2">
    <source>
        <dbReference type="ARBA" id="ARBA00022448"/>
    </source>
</evidence>
<organism evidence="9 10">
    <name type="scientific">Nonomuraea pusilla</name>
    <dbReference type="NCBI Taxonomy" id="46177"/>
    <lineage>
        <taxon>Bacteria</taxon>
        <taxon>Bacillati</taxon>
        <taxon>Actinomycetota</taxon>
        <taxon>Actinomycetes</taxon>
        <taxon>Streptosporangiales</taxon>
        <taxon>Streptosporangiaceae</taxon>
        <taxon>Nonomuraea</taxon>
    </lineage>
</organism>
<feature type="transmembrane region" description="Helical" evidence="7">
    <location>
        <begin position="153"/>
        <end position="172"/>
    </location>
</feature>
<dbReference type="Pfam" id="PF07690">
    <property type="entry name" value="MFS_1"/>
    <property type="match status" value="1"/>
</dbReference>
<feature type="transmembrane region" description="Helical" evidence="7">
    <location>
        <begin position="111"/>
        <end position="132"/>
    </location>
</feature>
<feature type="transmembrane region" description="Helical" evidence="7">
    <location>
        <begin position="382"/>
        <end position="405"/>
    </location>
</feature>
<feature type="transmembrane region" description="Helical" evidence="7">
    <location>
        <begin position="322"/>
        <end position="343"/>
    </location>
</feature>
<feature type="transmembrane region" description="Helical" evidence="7">
    <location>
        <begin position="355"/>
        <end position="376"/>
    </location>
</feature>
<dbReference type="PANTHER" id="PTHR23517:SF13">
    <property type="entry name" value="MAJOR FACILITATOR SUPERFAMILY MFS_1"/>
    <property type="match status" value="1"/>
</dbReference>
<feature type="domain" description="Major facilitator superfamily (MFS) profile" evidence="8">
    <location>
        <begin position="19"/>
        <end position="410"/>
    </location>
</feature>
<name>A0A1H7HWK7_9ACTN</name>
<keyword evidence="10" id="KW-1185">Reference proteome</keyword>
<proteinExistence type="predicted"/>
<dbReference type="OrthoDB" id="5242249at2"/>
<feature type="transmembrane region" description="Helical" evidence="7">
    <location>
        <begin position="48"/>
        <end position="73"/>
    </location>
</feature>
<dbReference type="PROSITE" id="PS50850">
    <property type="entry name" value="MFS"/>
    <property type="match status" value="1"/>
</dbReference>
<feature type="transmembrane region" description="Helical" evidence="7">
    <location>
        <begin position="295"/>
        <end position="316"/>
    </location>
</feature>
<sequence length="413" mass="42120">MLETLPAALPSAATVRSRSWPVVAAALFVCGWGGNQFTPLLLMYRRLGGYSALSVDAFLGAYVVGLVPGLLLAGPMSDRRGRRPVLVAGTAASALASLVLCFGVDGPWPIYAGRLLTGVAVGTAMAVGSSWVKELSNGDDPGAAARRASLCQTAGFGLGAGVAGALAQWGPWPMVTPYVVHVAITAAVPLLLLRVPETRPAAAGGSGGLLRALARDLRVPAPARRRFRLVVLPMAPWVFGSAGLAYAVMPQLVDARVGSWGLAYATALTVLTLGTGAAVQPLARRLQGAAGTRGGRASVTAMAVMLLGVVLCATNAELRSPWVAAVAAMTLGAAYGIAVLSGLLEIQRMAGPDDLAGLTGVYYALAYAGFLLPTVLATLSAWFSYQTMLTAVALAALGCLALVVAGTRREAAG</sequence>
<dbReference type="EMBL" id="FOBF01000002">
    <property type="protein sequence ID" value="SEK54524.1"/>
    <property type="molecule type" value="Genomic_DNA"/>
</dbReference>
<dbReference type="InterPro" id="IPR020846">
    <property type="entry name" value="MFS_dom"/>
</dbReference>
<feature type="transmembrane region" description="Helical" evidence="7">
    <location>
        <begin position="261"/>
        <end position="283"/>
    </location>
</feature>
<evidence type="ECO:0000256" key="3">
    <source>
        <dbReference type="ARBA" id="ARBA00022475"/>
    </source>
</evidence>
<dbReference type="RefSeq" id="WP_091098097.1">
    <property type="nucleotide sequence ID" value="NZ_FOBF01000002.1"/>
</dbReference>
<gene>
    <name evidence="9" type="ORF">SAMN05660976_00608</name>
</gene>
<dbReference type="Gene3D" id="1.20.1250.20">
    <property type="entry name" value="MFS general substrate transporter like domains"/>
    <property type="match status" value="1"/>
</dbReference>